<proteinExistence type="predicted"/>
<reference evidence="1" key="2">
    <citation type="journal article" date="2015" name="Data Brief">
        <title>Shoot transcriptome of the giant reed, Arundo donax.</title>
        <authorList>
            <person name="Barrero R.A."/>
            <person name="Guerrero F.D."/>
            <person name="Moolhuijzen P."/>
            <person name="Goolsby J.A."/>
            <person name="Tidwell J."/>
            <person name="Bellgard S.E."/>
            <person name="Bellgard M.I."/>
        </authorList>
    </citation>
    <scope>NUCLEOTIDE SEQUENCE</scope>
    <source>
        <tissue evidence="1">Shoot tissue taken approximately 20 cm above the soil surface</tissue>
    </source>
</reference>
<accession>A0A0A9E9T3</accession>
<protein>
    <submittedName>
        <fullName evidence="1">Uncharacterized protein</fullName>
    </submittedName>
</protein>
<organism evidence="1">
    <name type="scientific">Arundo donax</name>
    <name type="common">Giant reed</name>
    <name type="synonym">Donax arundinaceus</name>
    <dbReference type="NCBI Taxonomy" id="35708"/>
    <lineage>
        <taxon>Eukaryota</taxon>
        <taxon>Viridiplantae</taxon>
        <taxon>Streptophyta</taxon>
        <taxon>Embryophyta</taxon>
        <taxon>Tracheophyta</taxon>
        <taxon>Spermatophyta</taxon>
        <taxon>Magnoliopsida</taxon>
        <taxon>Liliopsida</taxon>
        <taxon>Poales</taxon>
        <taxon>Poaceae</taxon>
        <taxon>PACMAD clade</taxon>
        <taxon>Arundinoideae</taxon>
        <taxon>Arundineae</taxon>
        <taxon>Arundo</taxon>
    </lineage>
</organism>
<dbReference type="EMBL" id="GBRH01201084">
    <property type="protein sequence ID" value="JAD96811.1"/>
    <property type="molecule type" value="Transcribed_RNA"/>
</dbReference>
<sequence>MLESTLLHTSAFLPHQLDAPFACQVVTDHNRQNPLAEPSMAPYRPSTQRKPGQHVRYLLPWGRTRTSSANICTSASVSTGSNTQQGYPMTASLQAFPQTHCLHPQVCRNCSCSNTSPTASPHCQALVMVATL</sequence>
<dbReference type="AlphaFoldDB" id="A0A0A9E9T3"/>
<reference evidence="1" key="1">
    <citation type="submission" date="2014-09" db="EMBL/GenBank/DDBJ databases">
        <authorList>
            <person name="Magalhaes I.L.F."/>
            <person name="Oliveira U."/>
            <person name="Santos F.R."/>
            <person name="Vidigal T.H.D.A."/>
            <person name="Brescovit A.D."/>
            <person name="Santos A.J."/>
        </authorList>
    </citation>
    <scope>NUCLEOTIDE SEQUENCE</scope>
    <source>
        <tissue evidence="1">Shoot tissue taken approximately 20 cm above the soil surface</tissue>
    </source>
</reference>
<name>A0A0A9E9T3_ARUDO</name>
<evidence type="ECO:0000313" key="1">
    <source>
        <dbReference type="EMBL" id="JAD96811.1"/>
    </source>
</evidence>